<name>A0ABV1EQN0_9FIRM</name>
<evidence type="ECO:0000259" key="1">
    <source>
        <dbReference type="Pfam" id="PF01206"/>
    </source>
</evidence>
<dbReference type="SUPFAM" id="SSF64307">
    <property type="entry name" value="SirA-like"/>
    <property type="match status" value="1"/>
</dbReference>
<dbReference type="InterPro" id="IPR001455">
    <property type="entry name" value="TusA-like"/>
</dbReference>
<reference evidence="2 3" key="1">
    <citation type="submission" date="2024-03" db="EMBL/GenBank/DDBJ databases">
        <title>Human intestinal bacterial collection.</title>
        <authorList>
            <person name="Pauvert C."/>
            <person name="Hitch T.C.A."/>
            <person name="Clavel T."/>
        </authorList>
    </citation>
    <scope>NUCLEOTIDE SEQUENCE [LARGE SCALE GENOMIC DNA]</scope>
    <source>
        <strain evidence="2 3">CLA-AP-H34</strain>
    </source>
</reference>
<dbReference type="InterPro" id="IPR036868">
    <property type="entry name" value="TusA-like_sf"/>
</dbReference>
<dbReference type="RefSeq" id="WP_349140620.1">
    <property type="nucleotide sequence ID" value="NZ_JBBMFT010000006.1"/>
</dbReference>
<protein>
    <submittedName>
        <fullName evidence="2">Sulfurtransferase TusA family protein</fullName>
    </submittedName>
</protein>
<dbReference type="Gene3D" id="3.30.110.40">
    <property type="entry name" value="TusA-like domain"/>
    <property type="match status" value="1"/>
</dbReference>
<organism evidence="2 3">
    <name type="scientific">Flavonifractor hominis</name>
    <dbReference type="NCBI Taxonomy" id="3133178"/>
    <lineage>
        <taxon>Bacteria</taxon>
        <taxon>Bacillati</taxon>
        <taxon>Bacillota</taxon>
        <taxon>Clostridia</taxon>
        <taxon>Eubacteriales</taxon>
        <taxon>Oscillospiraceae</taxon>
        <taxon>Flavonifractor</taxon>
    </lineage>
</organism>
<evidence type="ECO:0000313" key="3">
    <source>
        <dbReference type="Proteomes" id="UP001440599"/>
    </source>
</evidence>
<evidence type="ECO:0000313" key="2">
    <source>
        <dbReference type="EMBL" id="MEQ2456890.1"/>
    </source>
</evidence>
<dbReference type="CDD" id="cd03421">
    <property type="entry name" value="SirA_like_N"/>
    <property type="match status" value="1"/>
</dbReference>
<proteinExistence type="predicted"/>
<sequence>MNQIDARGYSCPEPVLMTKNALKNGTPLVVLVDSETPLQNVRRFASNHGYQVSWKAVGEDYEITIS</sequence>
<feature type="domain" description="UPF0033" evidence="1">
    <location>
        <begin position="3"/>
        <end position="65"/>
    </location>
</feature>
<dbReference type="Proteomes" id="UP001440599">
    <property type="component" value="Unassembled WGS sequence"/>
</dbReference>
<dbReference type="EMBL" id="JBBMFT010000006">
    <property type="protein sequence ID" value="MEQ2456890.1"/>
    <property type="molecule type" value="Genomic_DNA"/>
</dbReference>
<keyword evidence="3" id="KW-1185">Reference proteome</keyword>
<gene>
    <name evidence="2" type="ORF">WMO45_10175</name>
</gene>
<comment type="caution">
    <text evidence="2">The sequence shown here is derived from an EMBL/GenBank/DDBJ whole genome shotgun (WGS) entry which is preliminary data.</text>
</comment>
<dbReference type="Pfam" id="PF01206">
    <property type="entry name" value="TusA"/>
    <property type="match status" value="1"/>
</dbReference>
<accession>A0ABV1EQN0</accession>